<dbReference type="EMBL" id="BGPR01000870">
    <property type="protein sequence ID" value="GBM38504.1"/>
    <property type="molecule type" value="Genomic_DNA"/>
</dbReference>
<name>A0A4Y2FG57_ARAVE</name>
<reference evidence="1 2" key="1">
    <citation type="journal article" date="2019" name="Sci. Rep.">
        <title>Orb-weaving spider Araneus ventricosus genome elucidates the spidroin gene catalogue.</title>
        <authorList>
            <person name="Kono N."/>
            <person name="Nakamura H."/>
            <person name="Ohtoshi R."/>
            <person name="Moran D.A.P."/>
            <person name="Shinohara A."/>
            <person name="Yoshida Y."/>
            <person name="Fujiwara M."/>
            <person name="Mori M."/>
            <person name="Tomita M."/>
            <person name="Arakawa K."/>
        </authorList>
    </citation>
    <scope>NUCLEOTIDE SEQUENCE [LARGE SCALE GENOMIC DNA]</scope>
</reference>
<protein>
    <submittedName>
        <fullName evidence="1">Uncharacterized protein</fullName>
    </submittedName>
</protein>
<comment type="caution">
    <text evidence="1">The sequence shown here is derived from an EMBL/GenBank/DDBJ whole genome shotgun (WGS) entry which is preliminary data.</text>
</comment>
<organism evidence="1 2">
    <name type="scientific">Araneus ventricosus</name>
    <name type="common">Orbweaver spider</name>
    <name type="synonym">Epeira ventricosa</name>
    <dbReference type="NCBI Taxonomy" id="182803"/>
    <lineage>
        <taxon>Eukaryota</taxon>
        <taxon>Metazoa</taxon>
        <taxon>Ecdysozoa</taxon>
        <taxon>Arthropoda</taxon>
        <taxon>Chelicerata</taxon>
        <taxon>Arachnida</taxon>
        <taxon>Araneae</taxon>
        <taxon>Araneomorphae</taxon>
        <taxon>Entelegynae</taxon>
        <taxon>Araneoidea</taxon>
        <taxon>Araneidae</taxon>
        <taxon>Araneus</taxon>
    </lineage>
</organism>
<gene>
    <name evidence="1" type="ORF">AVEN_24596_1</name>
</gene>
<evidence type="ECO:0000313" key="2">
    <source>
        <dbReference type="Proteomes" id="UP000499080"/>
    </source>
</evidence>
<sequence>MTVRKSILLSSKRRKNLKTWFKESKESFPKEIMIVADFSHNGRIYVKRVYENVNIISTFYQEHFLSNIFKYEITSLYPQFHESVELHENKESNSTSQCTFNFLEKVEQEVVIKGIAFTDIPGK</sequence>
<dbReference type="AlphaFoldDB" id="A0A4Y2FG57"/>
<proteinExistence type="predicted"/>
<keyword evidence="2" id="KW-1185">Reference proteome</keyword>
<dbReference type="Proteomes" id="UP000499080">
    <property type="component" value="Unassembled WGS sequence"/>
</dbReference>
<accession>A0A4Y2FG57</accession>
<evidence type="ECO:0000313" key="1">
    <source>
        <dbReference type="EMBL" id="GBM38504.1"/>
    </source>
</evidence>